<dbReference type="Pfam" id="PF13569">
    <property type="entry name" value="DUF4132"/>
    <property type="match status" value="1"/>
</dbReference>
<comment type="caution">
    <text evidence="2">The sequence shown here is derived from an EMBL/GenBank/DDBJ whole genome shotgun (WGS) entry which is preliminary data.</text>
</comment>
<gene>
    <name evidence="2" type="ORF">HOQ43_10360</name>
</gene>
<dbReference type="AlphaFoldDB" id="A0A850CBJ7"/>
<evidence type="ECO:0000313" key="2">
    <source>
        <dbReference type="EMBL" id="NUQ88850.1"/>
    </source>
</evidence>
<organism evidence="2 3">
    <name type="scientific">Glycomyces artemisiae</name>
    <dbReference type="NCBI Taxonomy" id="1076443"/>
    <lineage>
        <taxon>Bacteria</taxon>
        <taxon>Bacillati</taxon>
        <taxon>Actinomycetota</taxon>
        <taxon>Actinomycetes</taxon>
        <taxon>Glycomycetales</taxon>
        <taxon>Glycomycetaceae</taxon>
        <taxon>Glycomyces</taxon>
    </lineage>
</organism>
<reference evidence="2 3" key="1">
    <citation type="submission" date="2020-05" db="EMBL/GenBank/DDBJ databases">
        <title>DNA-SIP metagenomic assembled genomes.</title>
        <authorList>
            <person name="Yu J."/>
        </authorList>
    </citation>
    <scope>NUCLEOTIDE SEQUENCE [LARGE SCALE GENOMIC DNA]</scope>
    <source>
        <strain evidence="2">Bin5.27</strain>
    </source>
</reference>
<name>A0A850CBJ7_9ACTN</name>
<dbReference type="InterPro" id="IPR025406">
    <property type="entry name" value="DUF4132"/>
</dbReference>
<dbReference type="Proteomes" id="UP000574690">
    <property type="component" value="Unassembled WGS sequence"/>
</dbReference>
<evidence type="ECO:0000259" key="1">
    <source>
        <dbReference type="Pfam" id="PF13569"/>
    </source>
</evidence>
<accession>A0A850CBJ7</accession>
<proteinExistence type="predicted"/>
<feature type="domain" description="DUF4132" evidence="1">
    <location>
        <begin position="86"/>
        <end position="267"/>
    </location>
</feature>
<protein>
    <submittedName>
        <fullName evidence="2">DUF4132 domain-containing protein</fullName>
    </submittedName>
</protein>
<evidence type="ECO:0000313" key="3">
    <source>
        <dbReference type="Proteomes" id="UP000574690"/>
    </source>
</evidence>
<dbReference type="EMBL" id="JABFXE010000435">
    <property type="protein sequence ID" value="NUQ88850.1"/>
    <property type="molecule type" value="Genomic_DNA"/>
</dbReference>
<sequence length="358" mass="39686">LGSEEALRAIQVIADRVKFKALKEEAGRQIERIAADLGLSREQLADRLVPDFGLGEDAALVLDYGTRKFTVAFDEALKPFVTDEDGKPRKVLPKPGAKDDPDLATAAYQRFTALKKELRAVATDQIARLEAAMTATRSWSLEEFRRFFVDHALTRHLARRLVWTAETGGVFTGFRIAEDGSFSDAEDETIELPADAAIRVAHPVHLGDQVAAWAEILADYEILQPFDQLDRPVLAFTDEELETGRLTRFEGAKVEVGRLLGMTKRGWWRASPEDGGVEPGLAYKLPNGGFVTIELDHGIYVGAIGETPEQTLRGVHLTDTEQYWWSDEQYAKRKHPTNIDAVTAAEVLGSLARLTGRS</sequence>
<feature type="non-terminal residue" evidence="2">
    <location>
        <position position="1"/>
    </location>
</feature>